<dbReference type="EMBL" id="JAAMRR010001115">
    <property type="protein sequence ID" value="NGX97756.1"/>
    <property type="molecule type" value="Genomic_DNA"/>
</dbReference>
<comment type="caution">
    <text evidence="1">The sequence shown here is derived from an EMBL/GenBank/DDBJ whole genome shotgun (WGS) entry which is preliminary data.</text>
</comment>
<proteinExistence type="predicted"/>
<dbReference type="AlphaFoldDB" id="A0A7C9RLL1"/>
<organism evidence="1 2">
    <name type="scientific">Candidatus Afipia apatlaquensis</name>
    <dbReference type="NCBI Taxonomy" id="2712852"/>
    <lineage>
        <taxon>Bacteria</taxon>
        <taxon>Pseudomonadati</taxon>
        <taxon>Pseudomonadota</taxon>
        <taxon>Alphaproteobacteria</taxon>
        <taxon>Hyphomicrobiales</taxon>
        <taxon>Nitrobacteraceae</taxon>
        <taxon>Afipia</taxon>
    </lineage>
</organism>
<name>A0A7C9RLL1_9BRAD</name>
<dbReference type="Proteomes" id="UP000480266">
    <property type="component" value="Unassembled WGS sequence"/>
</dbReference>
<protein>
    <submittedName>
        <fullName evidence="1">Uncharacterized protein</fullName>
    </submittedName>
</protein>
<evidence type="ECO:0000313" key="2">
    <source>
        <dbReference type="Proteomes" id="UP000480266"/>
    </source>
</evidence>
<keyword evidence="2" id="KW-1185">Reference proteome</keyword>
<reference evidence="1" key="1">
    <citation type="submission" date="2020-02" db="EMBL/GenBank/DDBJ databases">
        <title>Draft genome sequence of Candidatus Afipia apatlaquensis IBT-C3, a potential strain for decolorization of textile dyes.</title>
        <authorList>
            <person name="Sanchez-Reyes A."/>
            <person name="Breton-Deval L."/>
            <person name="Mangelson H."/>
            <person name="Sanchez-Flores A."/>
        </authorList>
    </citation>
    <scope>NUCLEOTIDE SEQUENCE [LARGE SCALE GENOMIC DNA]</scope>
    <source>
        <strain evidence="1">IBT-C3</strain>
    </source>
</reference>
<sequence>MLRSFPRRRGAPRVDVGLKGMIASVTAPVQDDTIRADERGMLGRE</sequence>
<gene>
    <name evidence="1" type="ORF">G4V63_21870</name>
</gene>
<accession>A0A7C9RLL1</accession>
<evidence type="ECO:0000313" key="1">
    <source>
        <dbReference type="EMBL" id="NGX97756.1"/>
    </source>
</evidence>